<dbReference type="OrthoDB" id="7103806at2759"/>
<sequence length="911" mass="103630">MEDLWTSVSHSLSNFLNVNITSFPEHFALTMYEDKIASVVSLAKFAFSNLPDDSSFHRRLHNCFLLFTDLLPFDSPLDLEDFFRVHHFDNRRPMHTLYGTITTCDVSRKLQKLVLQRSRTLQKLCFVHLIRTSPPHMELEMLLKLPPHLFRQYIITAFAILWFPMSHAQFHSEDIERSIPDDLQVVFRFLTNPYVFEKMYDVCRDVQIFIASWLQHAHFYSIRDPTGQVIPSATHLLDQYSSQIPLVPPHHFSNQLLINLRELFSRATRVKHNTAAEVASVALLGLKMSNFLCESSEYVHALKVAQVIHEAVRTFFGPSQFHRAHLRLEYEVLCVMLRSMNSFNMYVEPEDQQVFLKESPNLLKALSQFDLLLHPSDEKVACIAPVLPPSLSSAVTLSSASPVRQTASVDWTDESLADDLMGSVASIVSGPSGDSFDPNSQEDSLIQSSPLLPEPYFPTTTADSDLVLALLSDAPGPKICTAYIHAQLANYYYVMCKYEIAYQFTLLAIGQLQASTTVGLVPSPQVTIEVLRIMCKICMIKRKYDLGLKIIRHALLVCRTYFGMHNLIYASLLLEYGCVLLNTDKTRRAARVYRVGLALIINCLPGASIMAALSLEAISYAQYVLEYTSGDFTYALDCADMAGVMLRRLNHETSMQAASANRVKALIIEEIAIDDSDAVRTKEYLACARDLHMQSLNLCERTFGLWNIQTAKHFGNLGRLYQSMQDNKKAEMMHRKAIMIKERLLGSSDFEVGLSVGHLASLYNYDMDRYKDAEQLYLRSVEISLNLFGSTYSGLEYDYRGLQRVYHELGNRTDMRRYQALFDQWQKDRKRLQLSEPIEVADEVEPIDFAENEEKQWCLFYQITTDYEQEFKGIFRDLGLAIDEGPRTLGSSRAVACTPGGGTEASRSTGY</sequence>
<dbReference type="Gene3D" id="1.25.40.10">
    <property type="entry name" value="Tetratricopeptide repeat domain"/>
    <property type="match status" value="1"/>
</dbReference>
<dbReference type="Proteomes" id="UP000822476">
    <property type="component" value="Unassembled WGS sequence"/>
</dbReference>
<organism evidence="2 3">
    <name type="scientific">Paragonimus skrjabini miyazakii</name>
    <dbReference type="NCBI Taxonomy" id="59628"/>
    <lineage>
        <taxon>Eukaryota</taxon>
        <taxon>Metazoa</taxon>
        <taxon>Spiralia</taxon>
        <taxon>Lophotrochozoa</taxon>
        <taxon>Platyhelminthes</taxon>
        <taxon>Trematoda</taxon>
        <taxon>Digenea</taxon>
        <taxon>Plagiorchiida</taxon>
        <taxon>Troglotremata</taxon>
        <taxon>Troglotrematidae</taxon>
        <taxon>Paragonimus</taxon>
    </lineage>
</organism>
<dbReference type="SUPFAM" id="SSF48452">
    <property type="entry name" value="TPR-like"/>
    <property type="match status" value="2"/>
</dbReference>
<dbReference type="GO" id="GO:1990756">
    <property type="term" value="F:ubiquitin-like ligase-substrate adaptor activity"/>
    <property type="evidence" value="ECO:0007669"/>
    <property type="project" value="TreeGrafter"/>
</dbReference>
<dbReference type="InterPro" id="IPR042476">
    <property type="entry name" value="APPBP2"/>
</dbReference>
<feature type="transmembrane region" description="Helical" evidence="1">
    <location>
        <begin position="561"/>
        <end position="583"/>
    </location>
</feature>
<dbReference type="EMBL" id="JTDE01000759">
    <property type="protein sequence ID" value="KAF7260399.1"/>
    <property type="molecule type" value="Genomic_DNA"/>
</dbReference>
<comment type="caution">
    <text evidence="2">The sequence shown here is derived from an EMBL/GenBank/DDBJ whole genome shotgun (WGS) entry which is preliminary data.</text>
</comment>
<dbReference type="AlphaFoldDB" id="A0A8S9YZ32"/>
<evidence type="ECO:0000313" key="2">
    <source>
        <dbReference type="EMBL" id="KAF7260399.1"/>
    </source>
</evidence>
<name>A0A8S9YZ32_9TREM</name>
<gene>
    <name evidence="2" type="ORF">EG68_02019</name>
</gene>
<evidence type="ECO:0008006" key="4">
    <source>
        <dbReference type="Google" id="ProtNLM"/>
    </source>
</evidence>
<dbReference type="GO" id="GO:0031462">
    <property type="term" value="C:Cul2-RING ubiquitin ligase complex"/>
    <property type="evidence" value="ECO:0007669"/>
    <property type="project" value="TreeGrafter"/>
</dbReference>
<dbReference type="InterPro" id="IPR011990">
    <property type="entry name" value="TPR-like_helical_dom_sf"/>
</dbReference>
<keyword evidence="1" id="KW-1133">Transmembrane helix</keyword>
<reference evidence="2" key="1">
    <citation type="submission" date="2019-07" db="EMBL/GenBank/DDBJ databases">
        <title>Annotation for the trematode Paragonimus miyazaki's.</title>
        <authorList>
            <person name="Choi Y.-J."/>
        </authorList>
    </citation>
    <scope>NUCLEOTIDE SEQUENCE</scope>
    <source>
        <strain evidence="2">Japan</strain>
    </source>
</reference>
<protein>
    <recommendedName>
        <fullName evidence="4">Amyloid protein-binding protein 2</fullName>
    </recommendedName>
</protein>
<dbReference type="PANTHER" id="PTHR46575">
    <property type="entry name" value="AMYLOID PROTEIN-BINDING PROTEIN 2"/>
    <property type="match status" value="1"/>
</dbReference>
<accession>A0A8S9YZ32</accession>
<dbReference type="GO" id="GO:0043161">
    <property type="term" value="P:proteasome-mediated ubiquitin-dependent protein catabolic process"/>
    <property type="evidence" value="ECO:0007669"/>
    <property type="project" value="TreeGrafter"/>
</dbReference>
<proteinExistence type="predicted"/>
<keyword evidence="1" id="KW-0812">Transmembrane</keyword>
<evidence type="ECO:0000256" key="1">
    <source>
        <dbReference type="SAM" id="Phobius"/>
    </source>
</evidence>
<dbReference type="PANTHER" id="PTHR46575:SF1">
    <property type="entry name" value="AMYLOID PROTEIN-BINDING PROTEIN 2"/>
    <property type="match status" value="1"/>
</dbReference>
<dbReference type="Pfam" id="PF13374">
    <property type="entry name" value="TPR_10"/>
    <property type="match status" value="1"/>
</dbReference>
<evidence type="ECO:0000313" key="3">
    <source>
        <dbReference type="Proteomes" id="UP000822476"/>
    </source>
</evidence>
<keyword evidence="3" id="KW-1185">Reference proteome</keyword>
<feature type="transmembrane region" description="Helical" evidence="1">
    <location>
        <begin position="595"/>
        <end position="615"/>
    </location>
</feature>
<dbReference type="GO" id="GO:0006886">
    <property type="term" value="P:intracellular protein transport"/>
    <property type="evidence" value="ECO:0007669"/>
    <property type="project" value="InterPro"/>
</dbReference>
<keyword evidence="1" id="KW-0472">Membrane</keyword>